<dbReference type="EMBL" id="JZWT02000029">
    <property type="protein sequence ID" value="MFB6491324.1"/>
    <property type="molecule type" value="Genomic_DNA"/>
</dbReference>
<gene>
    <name evidence="1" type="ORF">TU35_008860</name>
</gene>
<reference evidence="1" key="1">
    <citation type="submission" date="2024-07" db="EMBL/GenBank/DDBJ databases">
        <title>Metagenome and Metagenome-Assembled Genomes of Archaea from a hot spring from the geothermal field of Los Azufres, Mexico.</title>
        <authorList>
            <person name="Marin-Paredes R."/>
            <person name="Martinez-Romero E."/>
            <person name="Servin-Garciduenas L.E."/>
        </authorList>
    </citation>
    <scope>NUCLEOTIDE SEQUENCE</scope>
</reference>
<accession>A0ACC6V2M3</accession>
<comment type="caution">
    <text evidence="1">The sequence shown here is derived from an EMBL/GenBank/DDBJ whole genome shotgun (WGS) entry which is preliminary data.</text>
</comment>
<sequence>MAPNGTGYSMILFSFYPPYNNATVEGPYAELKPGSGRFRLNATYGGLLLATPAASPGSAMQVPCSIEVVGPLPRSAALSLPLPPAAVWYYEALGYYKYGLNETYLEETAWRIPLGWPVASTK</sequence>
<organism evidence="1 2">
    <name type="scientific">Thermoproteus sp. AZ2</name>
    <dbReference type="NCBI Taxonomy" id="1609232"/>
    <lineage>
        <taxon>Archaea</taxon>
        <taxon>Thermoproteota</taxon>
        <taxon>Thermoprotei</taxon>
        <taxon>Thermoproteales</taxon>
        <taxon>Thermoproteaceae</taxon>
        <taxon>Thermoproteus</taxon>
    </lineage>
</organism>
<protein>
    <submittedName>
        <fullName evidence="1">Uncharacterized protein</fullName>
    </submittedName>
</protein>
<dbReference type="Proteomes" id="UP000033636">
    <property type="component" value="Unassembled WGS sequence"/>
</dbReference>
<evidence type="ECO:0000313" key="1">
    <source>
        <dbReference type="EMBL" id="MFB6491324.1"/>
    </source>
</evidence>
<name>A0ACC6V2M3_9CREN</name>
<evidence type="ECO:0000313" key="2">
    <source>
        <dbReference type="Proteomes" id="UP000033636"/>
    </source>
</evidence>
<proteinExistence type="predicted"/>